<evidence type="ECO:0008006" key="10">
    <source>
        <dbReference type="Google" id="ProtNLM"/>
    </source>
</evidence>
<dbReference type="PANTHER" id="PTHR33452:SF1">
    <property type="entry name" value="INNER MEMBRANE PROTEIN YPHA-RELATED"/>
    <property type="match status" value="1"/>
</dbReference>
<evidence type="ECO:0000256" key="2">
    <source>
        <dbReference type="ARBA" id="ARBA00006679"/>
    </source>
</evidence>
<feature type="transmembrane region" description="Helical" evidence="7">
    <location>
        <begin position="110"/>
        <end position="130"/>
    </location>
</feature>
<dbReference type="InterPro" id="IPR051907">
    <property type="entry name" value="DoxX-like_oxidoreductase"/>
</dbReference>
<evidence type="ECO:0000256" key="4">
    <source>
        <dbReference type="ARBA" id="ARBA00022692"/>
    </source>
</evidence>
<reference evidence="8 9" key="1">
    <citation type="submission" date="2016-08" db="EMBL/GenBank/DDBJ databases">
        <title>Campylobacter species from sea mammals.</title>
        <authorList>
            <person name="Gilbert M.J."/>
            <person name="Byrne B.A."/>
            <person name="Zomer A.L."/>
            <person name="Wagenaar J.A."/>
        </authorList>
    </citation>
    <scope>NUCLEOTIDE SEQUENCE [LARGE SCALE GENOMIC DNA]</scope>
    <source>
        <strain evidence="8 9">1105248</strain>
    </source>
</reference>
<gene>
    <name evidence="8" type="ORF">BFG04_00540</name>
</gene>
<evidence type="ECO:0000256" key="1">
    <source>
        <dbReference type="ARBA" id="ARBA00004651"/>
    </source>
</evidence>
<proteinExistence type="inferred from homology"/>
<keyword evidence="5 7" id="KW-1133">Transmembrane helix</keyword>
<evidence type="ECO:0000256" key="3">
    <source>
        <dbReference type="ARBA" id="ARBA00022475"/>
    </source>
</evidence>
<name>A0AAX0LCG7_9BACT</name>
<dbReference type="InterPro" id="IPR032808">
    <property type="entry name" value="DoxX"/>
</dbReference>
<evidence type="ECO:0000313" key="8">
    <source>
        <dbReference type="EMBL" id="OPA81922.1"/>
    </source>
</evidence>
<protein>
    <recommendedName>
        <fullName evidence="10">DoxX family protein</fullName>
    </recommendedName>
</protein>
<feature type="transmembrane region" description="Helical" evidence="7">
    <location>
        <begin position="79"/>
        <end position="98"/>
    </location>
</feature>
<dbReference type="EMBL" id="MCRK01000012">
    <property type="protein sequence ID" value="OPA81922.1"/>
    <property type="molecule type" value="Genomic_DNA"/>
</dbReference>
<dbReference type="GO" id="GO:0005886">
    <property type="term" value="C:plasma membrane"/>
    <property type="evidence" value="ECO:0007669"/>
    <property type="project" value="UniProtKB-SubCell"/>
</dbReference>
<dbReference type="Pfam" id="PF07681">
    <property type="entry name" value="DoxX"/>
    <property type="match status" value="1"/>
</dbReference>
<dbReference type="Proteomes" id="UP000189728">
    <property type="component" value="Unassembled WGS sequence"/>
</dbReference>
<keyword evidence="4 7" id="KW-0812">Transmembrane</keyword>
<sequence length="133" mass="14515">MHNVDLALLFVRLGLAFTIIFHGIAKASHGIAKIQDQLINMLGFPELIGTYFAYLVYLGEIVAPIMLILGVFSRLAAVFTLGTTLFIFIVKHSVLFGLDARTGGLILAEAYFYLTSSLAIIFAGSGKYALRKD</sequence>
<comment type="subcellular location">
    <subcellularLocation>
        <location evidence="1">Cell membrane</location>
        <topology evidence="1">Multi-pass membrane protein</topology>
    </subcellularLocation>
</comment>
<evidence type="ECO:0000256" key="5">
    <source>
        <dbReference type="ARBA" id="ARBA00022989"/>
    </source>
</evidence>
<dbReference type="PANTHER" id="PTHR33452">
    <property type="entry name" value="OXIDOREDUCTASE CATD-RELATED"/>
    <property type="match status" value="1"/>
</dbReference>
<dbReference type="AlphaFoldDB" id="A0AAX0LCG7"/>
<comment type="similarity">
    <text evidence="2">Belongs to the DoxX family.</text>
</comment>
<accession>A0AAX0LCG7</accession>
<keyword evidence="6 7" id="KW-0472">Membrane</keyword>
<comment type="caution">
    <text evidence="8">The sequence shown here is derived from an EMBL/GenBank/DDBJ whole genome shotgun (WGS) entry which is preliminary data.</text>
</comment>
<evidence type="ECO:0000256" key="7">
    <source>
        <dbReference type="SAM" id="Phobius"/>
    </source>
</evidence>
<organism evidence="8 9">
    <name type="scientific">Campylobacter pinnipediorum subsp. pinnipediorum</name>
    <dbReference type="NCBI Taxonomy" id="1660067"/>
    <lineage>
        <taxon>Bacteria</taxon>
        <taxon>Pseudomonadati</taxon>
        <taxon>Campylobacterota</taxon>
        <taxon>Epsilonproteobacteria</taxon>
        <taxon>Campylobacterales</taxon>
        <taxon>Campylobacteraceae</taxon>
        <taxon>Campylobacter</taxon>
    </lineage>
</organism>
<keyword evidence="3" id="KW-1003">Cell membrane</keyword>
<evidence type="ECO:0000256" key="6">
    <source>
        <dbReference type="ARBA" id="ARBA00023136"/>
    </source>
</evidence>
<evidence type="ECO:0000313" key="9">
    <source>
        <dbReference type="Proteomes" id="UP000189728"/>
    </source>
</evidence>